<name>A0A2G5BBU7_COERN</name>
<protein>
    <recommendedName>
        <fullName evidence="1">Myb-like domain-containing protein</fullName>
    </recommendedName>
</protein>
<feature type="domain" description="Myb-like" evidence="1">
    <location>
        <begin position="58"/>
        <end position="107"/>
    </location>
</feature>
<sequence>MLSEALGESISENQDEIGQVHISTTKKNDSSMFGSKAQILPDFFDEVKDVAKRVETKATNAKNSRWSLEEKQRLMETVMKNRTSLRGTIDWEVVEREFPNRTRYACKAILKQMERSNETDSNMTNNKISFTKREKTLLTDAVRRLGDRNWAALAKEMSRDTGITRSPVVYNRMWTHKLSPKVQAAPLWSTNDTKRLRELSSIHGKDAVFLTFKFFPQYTPPLISTMLLRMGTKYEDRDPRRTVQLPKDRQRN</sequence>
<dbReference type="SUPFAM" id="SSF46689">
    <property type="entry name" value="Homeodomain-like"/>
    <property type="match status" value="2"/>
</dbReference>
<organism evidence="2 3">
    <name type="scientific">Coemansia reversa (strain ATCC 12441 / NRRL 1564)</name>
    <dbReference type="NCBI Taxonomy" id="763665"/>
    <lineage>
        <taxon>Eukaryota</taxon>
        <taxon>Fungi</taxon>
        <taxon>Fungi incertae sedis</taxon>
        <taxon>Zoopagomycota</taxon>
        <taxon>Kickxellomycotina</taxon>
        <taxon>Kickxellomycetes</taxon>
        <taxon>Kickxellales</taxon>
        <taxon>Kickxellaceae</taxon>
        <taxon>Coemansia</taxon>
    </lineage>
</organism>
<dbReference type="Proteomes" id="UP000242474">
    <property type="component" value="Unassembled WGS sequence"/>
</dbReference>
<dbReference type="EMBL" id="KZ303499">
    <property type="protein sequence ID" value="PIA16494.1"/>
    <property type="molecule type" value="Genomic_DNA"/>
</dbReference>
<keyword evidence="3" id="KW-1185">Reference proteome</keyword>
<accession>A0A2G5BBU7</accession>
<reference evidence="2 3" key="1">
    <citation type="journal article" date="2015" name="Genome Biol. Evol.">
        <title>Phylogenomic analyses indicate that early fungi evolved digesting cell walls of algal ancestors of land plants.</title>
        <authorList>
            <person name="Chang Y."/>
            <person name="Wang S."/>
            <person name="Sekimoto S."/>
            <person name="Aerts A.L."/>
            <person name="Choi C."/>
            <person name="Clum A."/>
            <person name="LaButti K.M."/>
            <person name="Lindquist E.A."/>
            <person name="Yee Ngan C."/>
            <person name="Ohm R.A."/>
            <person name="Salamov A.A."/>
            <person name="Grigoriev I.V."/>
            <person name="Spatafora J.W."/>
            <person name="Berbee M.L."/>
        </authorList>
    </citation>
    <scope>NUCLEOTIDE SEQUENCE [LARGE SCALE GENOMIC DNA]</scope>
    <source>
        <strain evidence="2 3">NRRL 1564</strain>
    </source>
</reference>
<dbReference type="InterPro" id="IPR009057">
    <property type="entry name" value="Homeodomain-like_sf"/>
</dbReference>
<dbReference type="InterPro" id="IPR001005">
    <property type="entry name" value="SANT/Myb"/>
</dbReference>
<evidence type="ECO:0000313" key="3">
    <source>
        <dbReference type="Proteomes" id="UP000242474"/>
    </source>
</evidence>
<proteinExistence type="predicted"/>
<dbReference type="SMART" id="SM00717">
    <property type="entry name" value="SANT"/>
    <property type="match status" value="2"/>
</dbReference>
<dbReference type="PROSITE" id="PS50090">
    <property type="entry name" value="MYB_LIKE"/>
    <property type="match status" value="2"/>
</dbReference>
<feature type="domain" description="Myb-like" evidence="1">
    <location>
        <begin position="122"/>
        <end position="178"/>
    </location>
</feature>
<evidence type="ECO:0000313" key="2">
    <source>
        <dbReference type="EMBL" id="PIA16494.1"/>
    </source>
</evidence>
<dbReference type="Gene3D" id="1.10.10.60">
    <property type="entry name" value="Homeodomain-like"/>
    <property type="match status" value="2"/>
</dbReference>
<gene>
    <name evidence="2" type="ORF">COEREDRAFT_86893</name>
</gene>
<dbReference type="CDD" id="cd00167">
    <property type="entry name" value="SANT"/>
    <property type="match status" value="2"/>
</dbReference>
<evidence type="ECO:0000259" key="1">
    <source>
        <dbReference type="PROSITE" id="PS50090"/>
    </source>
</evidence>
<dbReference type="AlphaFoldDB" id="A0A2G5BBU7"/>
<dbReference type="OrthoDB" id="2143914at2759"/>